<evidence type="ECO:0000259" key="7">
    <source>
        <dbReference type="PROSITE" id="PS50928"/>
    </source>
</evidence>
<dbReference type="PANTHER" id="PTHR30177:SF33">
    <property type="entry name" value="POSSIBLE OSMOPROTECTANT (GLYCINE BETAINE_CARNITINE_CHOLINE_L-PROLINE) TRANSPORT INTEGRAL MEMBRANE PROTEIN ABC TRANSPORTER PROZ"/>
    <property type="match status" value="1"/>
</dbReference>
<organism evidence="8 9">
    <name type="scientific">Candidatus Aeolococcus gillhamiae</name>
    <dbReference type="NCBI Taxonomy" id="3127015"/>
    <lineage>
        <taxon>Bacteria</taxon>
        <taxon>Bacillati</taxon>
        <taxon>Candidatus Dormiibacterota</taxon>
        <taxon>Candidatus Dormibacteria</taxon>
        <taxon>Candidatus Aeolococcales</taxon>
        <taxon>Candidatus Aeolococcaceae</taxon>
        <taxon>Candidatus Aeolococcus</taxon>
    </lineage>
</organism>
<sequence length="255" mass="26584">MAVSTVVATPAQHRLNLARARIFTIPIAVAVGLAISFAVYQTISGYRYDDQVLNQDFLTTRLVEHVYLSGVSFGIVAAVVVPVGILIATAGRAVRVPVFLLANLGQAVPGIGILVLLYALLGLGTEPTIIALIAYGALPVLRNTVAGIQGVDPAAVEAARGMGMTRWQAMYRVQLPLASPLIFAGLRTSLVLIIGTATLGNFIGGGGLGDVIASGINISNRIIFVGAVMVATLALLADWALSLVERIAVPRHVRG</sequence>
<gene>
    <name evidence="8" type="ORF">DLM65_06360</name>
</gene>
<evidence type="ECO:0000256" key="5">
    <source>
        <dbReference type="ARBA" id="ARBA00023136"/>
    </source>
</evidence>
<dbReference type="Pfam" id="PF00528">
    <property type="entry name" value="BPD_transp_1"/>
    <property type="match status" value="1"/>
</dbReference>
<dbReference type="AlphaFoldDB" id="A0A2W5Z7B4"/>
<keyword evidence="2 6" id="KW-0813">Transport</keyword>
<dbReference type="Proteomes" id="UP000248724">
    <property type="component" value="Unassembled WGS sequence"/>
</dbReference>
<dbReference type="SUPFAM" id="SSF161098">
    <property type="entry name" value="MetI-like"/>
    <property type="match status" value="1"/>
</dbReference>
<dbReference type="Gene3D" id="1.10.3720.10">
    <property type="entry name" value="MetI-like"/>
    <property type="match status" value="1"/>
</dbReference>
<evidence type="ECO:0000256" key="6">
    <source>
        <dbReference type="RuleBase" id="RU363032"/>
    </source>
</evidence>
<dbReference type="InterPro" id="IPR000515">
    <property type="entry name" value="MetI-like"/>
</dbReference>
<dbReference type="GO" id="GO:0005886">
    <property type="term" value="C:plasma membrane"/>
    <property type="evidence" value="ECO:0007669"/>
    <property type="project" value="UniProtKB-SubCell"/>
</dbReference>
<feature type="transmembrane region" description="Helical" evidence="6">
    <location>
        <begin position="177"/>
        <end position="202"/>
    </location>
</feature>
<comment type="caution">
    <text evidence="8">The sequence shown here is derived from an EMBL/GenBank/DDBJ whole genome shotgun (WGS) entry which is preliminary data.</text>
</comment>
<keyword evidence="4 6" id="KW-1133">Transmembrane helix</keyword>
<dbReference type="GO" id="GO:0031460">
    <property type="term" value="P:glycine betaine transport"/>
    <property type="evidence" value="ECO:0007669"/>
    <property type="project" value="TreeGrafter"/>
</dbReference>
<evidence type="ECO:0000256" key="2">
    <source>
        <dbReference type="ARBA" id="ARBA00022448"/>
    </source>
</evidence>
<feature type="transmembrane region" description="Helical" evidence="6">
    <location>
        <begin position="129"/>
        <end position="156"/>
    </location>
</feature>
<feature type="transmembrane region" description="Helical" evidence="6">
    <location>
        <begin position="22"/>
        <end position="46"/>
    </location>
</feature>
<keyword evidence="5 6" id="KW-0472">Membrane</keyword>
<keyword evidence="3 6" id="KW-0812">Transmembrane</keyword>
<feature type="transmembrane region" description="Helical" evidence="6">
    <location>
        <begin position="222"/>
        <end position="244"/>
    </location>
</feature>
<dbReference type="EMBL" id="QHBU01000119">
    <property type="protein sequence ID" value="PZR81222.1"/>
    <property type="molecule type" value="Genomic_DNA"/>
</dbReference>
<dbReference type="CDD" id="cd06261">
    <property type="entry name" value="TM_PBP2"/>
    <property type="match status" value="1"/>
</dbReference>
<name>A0A2W5Z7B4_9BACT</name>
<feature type="domain" description="ABC transmembrane type-1" evidence="7">
    <location>
        <begin position="62"/>
        <end position="241"/>
    </location>
</feature>
<protein>
    <submittedName>
        <fullName evidence="8">ABC transporter permease</fullName>
    </submittedName>
</protein>
<comment type="subcellular location">
    <subcellularLocation>
        <location evidence="6">Cell membrane</location>
        <topology evidence="6">Multi-pass membrane protein</topology>
    </subcellularLocation>
    <subcellularLocation>
        <location evidence="1">Membrane</location>
        <topology evidence="1">Multi-pass membrane protein</topology>
    </subcellularLocation>
</comment>
<evidence type="ECO:0000313" key="8">
    <source>
        <dbReference type="EMBL" id="PZR81222.1"/>
    </source>
</evidence>
<comment type="similarity">
    <text evidence="6">Belongs to the binding-protein-dependent transport system permease family.</text>
</comment>
<feature type="transmembrane region" description="Helical" evidence="6">
    <location>
        <begin position="66"/>
        <end position="88"/>
    </location>
</feature>
<evidence type="ECO:0000256" key="4">
    <source>
        <dbReference type="ARBA" id="ARBA00022989"/>
    </source>
</evidence>
<evidence type="ECO:0000313" key="9">
    <source>
        <dbReference type="Proteomes" id="UP000248724"/>
    </source>
</evidence>
<feature type="transmembrane region" description="Helical" evidence="6">
    <location>
        <begin position="100"/>
        <end position="123"/>
    </location>
</feature>
<dbReference type="GO" id="GO:0055085">
    <property type="term" value="P:transmembrane transport"/>
    <property type="evidence" value="ECO:0007669"/>
    <property type="project" value="InterPro"/>
</dbReference>
<evidence type="ECO:0000256" key="3">
    <source>
        <dbReference type="ARBA" id="ARBA00022692"/>
    </source>
</evidence>
<proteinExistence type="inferred from homology"/>
<accession>A0A2W5Z7B4</accession>
<evidence type="ECO:0000256" key="1">
    <source>
        <dbReference type="ARBA" id="ARBA00004141"/>
    </source>
</evidence>
<dbReference type="PROSITE" id="PS50928">
    <property type="entry name" value="ABC_TM1"/>
    <property type="match status" value="1"/>
</dbReference>
<dbReference type="PANTHER" id="PTHR30177">
    <property type="entry name" value="GLYCINE BETAINE/L-PROLINE TRANSPORT SYSTEM PERMEASE PROTEIN PROW"/>
    <property type="match status" value="1"/>
</dbReference>
<dbReference type="InterPro" id="IPR051204">
    <property type="entry name" value="ABC_transp_perm/SBD"/>
</dbReference>
<dbReference type="InterPro" id="IPR035906">
    <property type="entry name" value="MetI-like_sf"/>
</dbReference>
<reference evidence="8 9" key="1">
    <citation type="journal article" date="2017" name="Nature">
        <title>Atmospheric trace gases support primary production in Antarctic desert surface soil.</title>
        <authorList>
            <person name="Ji M."/>
            <person name="Greening C."/>
            <person name="Vanwonterghem I."/>
            <person name="Carere C.R."/>
            <person name="Bay S.K."/>
            <person name="Steen J.A."/>
            <person name="Montgomery K."/>
            <person name="Lines T."/>
            <person name="Beardall J."/>
            <person name="van Dorst J."/>
            <person name="Snape I."/>
            <person name="Stott M.B."/>
            <person name="Hugenholtz P."/>
            <person name="Ferrari B.C."/>
        </authorList>
    </citation>
    <scope>NUCLEOTIDE SEQUENCE [LARGE SCALE GENOMIC DNA]</scope>
    <source>
        <strain evidence="8">RRmetagenome_bin12</strain>
    </source>
</reference>